<feature type="binding site" evidence="10">
    <location>
        <position position="85"/>
    </location>
    <ligand>
        <name>Mg(2+)</name>
        <dbReference type="ChEBI" id="CHEBI:18420"/>
    </ligand>
</feature>
<organism evidence="14 15">
    <name type="scientific">Asanoa ishikariensis</name>
    <dbReference type="NCBI Taxonomy" id="137265"/>
    <lineage>
        <taxon>Bacteria</taxon>
        <taxon>Bacillati</taxon>
        <taxon>Actinomycetota</taxon>
        <taxon>Actinomycetes</taxon>
        <taxon>Micromonosporales</taxon>
        <taxon>Micromonosporaceae</taxon>
        <taxon>Asanoa</taxon>
    </lineage>
</organism>
<proteinExistence type="inferred from homology"/>
<comment type="pathway">
    <text evidence="2 10 12">Cofactor biosynthesis; thiamine diphosphate biosynthesis; thiamine phosphate from 4-amino-2-methyl-5-diphosphomethylpyrimidine and 4-methyl-5-(2-phosphoethyl)-thiazole: step 1/1.</text>
</comment>
<feature type="binding site" evidence="10">
    <location>
        <position position="104"/>
    </location>
    <ligand>
        <name>4-amino-2-methyl-5-(diphosphooxymethyl)pyrimidine</name>
        <dbReference type="ChEBI" id="CHEBI:57841"/>
    </ligand>
</feature>
<dbReference type="InterPro" id="IPR022998">
    <property type="entry name" value="ThiamineP_synth_TenI"/>
</dbReference>
<dbReference type="InterPro" id="IPR036206">
    <property type="entry name" value="ThiamineP_synth_sf"/>
</dbReference>
<dbReference type="Proteomes" id="UP000199632">
    <property type="component" value="Unassembled WGS sequence"/>
</dbReference>
<keyword evidence="4 10" id="KW-0479">Metal-binding</keyword>
<dbReference type="InterPro" id="IPR013785">
    <property type="entry name" value="Aldolase_TIM"/>
</dbReference>
<evidence type="ECO:0000256" key="1">
    <source>
        <dbReference type="ARBA" id="ARBA00003814"/>
    </source>
</evidence>
<evidence type="ECO:0000256" key="12">
    <source>
        <dbReference type="RuleBase" id="RU004253"/>
    </source>
</evidence>
<reference evidence="15" key="1">
    <citation type="submission" date="2016-10" db="EMBL/GenBank/DDBJ databases">
        <authorList>
            <person name="Varghese N."/>
            <person name="Submissions S."/>
        </authorList>
    </citation>
    <scope>NUCLEOTIDE SEQUENCE [LARGE SCALE GENOMIC DNA]</scope>
    <source>
        <strain evidence="15">DSM 44718</strain>
    </source>
</reference>
<accession>A0A1H3UI37</accession>
<feature type="binding site" evidence="10">
    <location>
        <position position="65"/>
    </location>
    <ligand>
        <name>4-amino-2-methyl-5-(diphosphooxymethyl)pyrimidine</name>
        <dbReference type="ChEBI" id="CHEBI:57841"/>
    </ligand>
</feature>
<dbReference type="Pfam" id="PF02581">
    <property type="entry name" value="TMP-TENI"/>
    <property type="match status" value="1"/>
</dbReference>
<dbReference type="Gene3D" id="3.20.20.70">
    <property type="entry name" value="Aldolase class I"/>
    <property type="match status" value="1"/>
</dbReference>
<keyword evidence="6 10" id="KW-0784">Thiamine biosynthesis</keyword>
<feature type="binding site" evidence="10">
    <location>
        <position position="161"/>
    </location>
    <ligand>
        <name>2-[(2R,5Z)-2-carboxy-4-methylthiazol-5(2H)-ylidene]ethyl phosphate</name>
        <dbReference type="ChEBI" id="CHEBI:62899"/>
    </ligand>
</feature>
<dbReference type="CDD" id="cd00564">
    <property type="entry name" value="TMP_TenI"/>
    <property type="match status" value="1"/>
</dbReference>
<evidence type="ECO:0000256" key="11">
    <source>
        <dbReference type="RuleBase" id="RU003826"/>
    </source>
</evidence>
<evidence type="ECO:0000256" key="8">
    <source>
        <dbReference type="ARBA" id="ARBA00047851"/>
    </source>
</evidence>
<keyword evidence="15" id="KW-1185">Reference proteome</keyword>
<dbReference type="HAMAP" id="MF_00097">
    <property type="entry name" value="TMP_synthase"/>
    <property type="match status" value="1"/>
</dbReference>
<sequence length="205" mass="20039">MIGRLHVVTDAAGGTAALDAVRAALAGGTPVIQVRTKVGSDRDRLAFAREVVLLCRAAGAQCIVNDRVDLALAARADGTHVGADDLPVEVVRRIAGPAHLIGGTARDPERAAALVAAGADYLGVGPAFATSTKDGLPDPIGPAGVAAVAAAVRVPVIAIGGVTASRVPVLKAAGAHGVAVVSAVSAAPDPAAAARALIAALGDEQ</sequence>
<feature type="binding site" evidence="10">
    <location>
        <begin position="33"/>
        <end position="37"/>
    </location>
    <ligand>
        <name>4-amino-2-methyl-5-(diphosphooxymethyl)pyrimidine</name>
        <dbReference type="ChEBI" id="CHEBI:57841"/>
    </ligand>
</feature>
<feature type="binding site" evidence="10">
    <location>
        <position position="133"/>
    </location>
    <ligand>
        <name>4-amino-2-methyl-5-(diphosphooxymethyl)pyrimidine</name>
        <dbReference type="ChEBI" id="CHEBI:57841"/>
    </ligand>
</feature>
<dbReference type="InterPro" id="IPR034291">
    <property type="entry name" value="TMP_synthase"/>
</dbReference>
<dbReference type="EMBL" id="FNQB01000004">
    <property type="protein sequence ID" value="SDZ62123.1"/>
    <property type="molecule type" value="Genomic_DNA"/>
</dbReference>
<comment type="cofactor">
    <cofactor evidence="10">
        <name>Mg(2+)</name>
        <dbReference type="ChEBI" id="CHEBI:18420"/>
    </cofactor>
    <text evidence="10">Binds 1 Mg(2+) ion per subunit.</text>
</comment>
<gene>
    <name evidence="10" type="primary">thiE</name>
    <name evidence="14" type="ORF">SAMN05421684_7384</name>
</gene>
<dbReference type="UniPathway" id="UPA00060">
    <property type="reaction ID" value="UER00141"/>
</dbReference>
<dbReference type="RefSeq" id="WP_239083511.1">
    <property type="nucleotide sequence ID" value="NZ_BOND01000005.1"/>
</dbReference>
<dbReference type="AlphaFoldDB" id="A0A1H3UI37"/>
<protein>
    <recommendedName>
        <fullName evidence="10">Thiamine-phosphate synthase</fullName>
        <shortName evidence="10">TP synthase</shortName>
        <shortName evidence="10">TPS</shortName>
        <ecNumber evidence="10">2.5.1.3</ecNumber>
    </recommendedName>
    <alternativeName>
        <fullName evidence="10">Thiamine-phosphate pyrophosphorylase</fullName>
        <shortName evidence="10">TMP pyrophosphorylase</shortName>
        <shortName evidence="10">TMP-PPase</shortName>
    </alternativeName>
</protein>
<evidence type="ECO:0000256" key="3">
    <source>
        <dbReference type="ARBA" id="ARBA00022679"/>
    </source>
</evidence>
<keyword evidence="5 10" id="KW-0460">Magnesium</keyword>
<dbReference type="NCBIfam" id="TIGR00693">
    <property type="entry name" value="thiE"/>
    <property type="match status" value="1"/>
</dbReference>
<evidence type="ECO:0000256" key="10">
    <source>
        <dbReference type="HAMAP-Rule" id="MF_00097"/>
    </source>
</evidence>
<evidence type="ECO:0000256" key="9">
    <source>
        <dbReference type="ARBA" id="ARBA00047883"/>
    </source>
</evidence>
<dbReference type="GO" id="GO:0005737">
    <property type="term" value="C:cytoplasm"/>
    <property type="evidence" value="ECO:0007669"/>
    <property type="project" value="TreeGrafter"/>
</dbReference>
<dbReference type="PANTHER" id="PTHR20857">
    <property type="entry name" value="THIAMINE-PHOSPHATE PYROPHOSPHORYLASE"/>
    <property type="match status" value="1"/>
</dbReference>
<comment type="catalytic activity">
    <reaction evidence="8 10 11">
        <text>2-(2-carboxy-4-methylthiazol-5-yl)ethyl phosphate + 4-amino-2-methyl-5-(diphosphooxymethyl)pyrimidine + 2 H(+) = thiamine phosphate + CO2 + diphosphate</text>
        <dbReference type="Rhea" id="RHEA:47848"/>
        <dbReference type="ChEBI" id="CHEBI:15378"/>
        <dbReference type="ChEBI" id="CHEBI:16526"/>
        <dbReference type="ChEBI" id="CHEBI:33019"/>
        <dbReference type="ChEBI" id="CHEBI:37575"/>
        <dbReference type="ChEBI" id="CHEBI:57841"/>
        <dbReference type="ChEBI" id="CHEBI:62890"/>
        <dbReference type="EC" id="2.5.1.3"/>
    </reaction>
</comment>
<name>A0A1H3UI37_9ACTN</name>
<comment type="catalytic activity">
    <reaction evidence="9 10 11">
        <text>2-[(2R,5Z)-2-carboxy-4-methylthiazol-5(2H)-ylidene]ethyl phosphate + 4-amino-2-methyl-5-(diphosphooxymethyl)pyrimidine + 2 H(+) = thiamine phosphate + CO2 + diphosphate</text>
        <dbReference type="Rhea" id="RHEA:47844"/>
        <dbReference type="ChEBI" id="CHEBI:15378"/>
        <dbReference type="ChEBI" id="CHEBI:16526"/>
        <dbReference type="ChEBI" id="CHEBI:33019"/>
        <dbReference type="ChEBI" id="CHEBI:37575"/>
        <dbReference type="ChEBI" id="CHEBI:57841"/>
        <dbReference type="ChEBI" id="CHEBI:62899"/>
        <dbReference type="EC" id="2.5.1.3"/>
    </reaction>
</comment>
<dbReference type="PANTHER" id="PTHR20857:SF15">
    <property type="entry name" value="THIAMINE-PHOSPHATE SYNTHASE"/>
    <property type="match status" value="1"/>
</dbReference>
<evidence type="ECO:0000256" key="6">
    <source>
        <dbReference type="ARBA" id="ARBA00022977"/>
    </source>
</evidence>
<dbReference type="EC" id="2.5.1.3" evidence="10"/>
<feature type="binding site" evidence="10">
    <location>
        <begin position="130"/>
        <end position="132"/>
    </location>
    <ligand>
        <name>2-[(2R,5Z)-2-carboxy-4-methylthiazol-5(2H)-ylidene]ethyl phosphate</name>
        <dbReference type="ChEBI" id="CHEBI:62899"/>
    </ligand>
</feature>
<evidence type="ECO:0000256" key="5">
    <source>
        <dbReference type="ARBA" id="ARBA00022842"/>
    </source>
</evidence>
<evidence type="ECO:0000256" key="2">
    <source>
        <dbReference type="ARBA" id="ARBA00005165"/>
    </source>
</evidence>
<dbReference type="GO" id="GO:0009229">
    <property type="term" value="P:thiamine diphosphate biosynthetic process"/>
    <property type="evidence" value="ECO:0007669"/>
    <property type="project" value="UniProtKB-UniRule"/>
</dbReference>
<feature type="binding site" evidence="10">
    <location>
        <position position="66"/>
    </location>
    <ligand>
        <name>Mg(2+)</name>
        <dbReference type="ChEBI" id="CHEBI:18420"/>
    </ligand>
</feature>
<comment type="similarity">
    <text evidence="10 11">Belongs to the thiamine-phosphate synthase family.</text>
</comment>
<evidence type="ECO:0000313" key="15">
    <source>
        <dbReference type="Proteomes" id="UP000199632"/>
    </source>
</evidence>
<dbReference type="GO" id="GO:0004789">
    <property type="term" value="F:thiamine-phosphate diphosphorylase activity"/>
    <property type="evidence" value="ECO:0007669"/>
    <property type="project" value="UniProtKB-UniRule"/>
</dbReference>
<dbReference type="SUPFAM" id="SSF51391">
    <property type="entry name" value="Thiamin phosphate synthase"/>
    <property type="match status" value="1"/>
</dbReference>
<dbReference type="STRING" id="137265.SAMN05421684_7384"/>
<evidence type="ECO:0000256" key="7">
    <source>
        <dbReference type="ARBA" id="ARBA00047334"/>
    </source>
</evidence>
<comment type="catalytic activity">
    <reaction evidence="7 10 11">
        <text>4-methyl-5-(2-phosphooxyethyl)-thiazole + 4-amino-2-methyl-5-(diphosphooxymethyl)pyrimidine + H(+) = thiamine phosphate + diphosphate</text>
        <dbReference type="Rhea" id="RHEA:22328"/>
        <dbReference type="ChEBI" id="CHEBI:15378"/>
        <dbReference type="ChEBI" id="CHEBI:33019"/>
        <dbReference type="ChEBI" id="CHEBI:37575"/>
        <dbReference type="ChEBI" id="CHEBI:57841"/>
        <dbReference type="ChEBI" id="CHEBI:58296"/>
        <dbReference type="EC" id="2.5.1.3"/>
    </reaction>
</comment>
<evidence type="ECO:0000256" key="4">
    <source>
        <dbReference type="ARBA" id="ARBA00022723"/>
    </source>
</evidence>
<evidence type="ECO:0000259" key="13">
    <source>
        <dbReference type="Pfam" id="PF02581"/>
    </source>
</evidence>
<comment type="function">
    <text evidence="1 10">Condenses 4-methyl-5-(beta-hydroxyethyl)thiazole monophosphate (THZ-P) and 2-methyl-4-amino-5-hydroxymethyl pyrimidine pyrophosphate (HMP-PP) to form thiamine monophosphate (TMP).</text>
</comment>
<feature type="binding site" evidence="10">
    <location>
        <begin position="181"/>
        <end position="182"/>
    </location>
    <ligand>
        <name>2-[(2R,5Z)-2-carboxy-4-methylthiazol-5(2H)-ylidene]ethyl phosphate</name>
        <dbReference type="ChEBI" id="CHEBI:62899"/>
    </ligand>
</feature>
<evidence type="ECO:0000313" key="14">
    <source>
        <dbReference type="EMBL" id="SDZ62123.1"/>
    </source>
</evidence>
<keyword evidence="3 10" id="KW-0808">Transferase</keyword>
<dbReference type="GO" id="GO:0000287">
    <property type="term" value="F:magnesium ion binding"/>
    <property type="evidence" value="ECO:0007669"/>
    <property type="project" value="UniProtKB-UniRule"/>
</dbReference>
<dbReference type="GO" id="GO:0009228">
    <property type="term" value="P:thiamine biosynthetic process"/>
    <property type="evidence" value="ECO:0007669"/>
    <property type="project" value="UniProtKB-KW"/>
</dbReference>
<feature type="domain" description="Thiamine phosphate synthase/TenI" evidence="13">
    <location>
        <begin position="6"/>
        <end position="184"/>
    </location>
</feature>